<dbReference type="GO" id="GO:0004816">
    <property type="term" value="F:asparagine-tRNA ligase activity"/>
    <property type="evidence" value="ECO:0007669"/>
    <property type="project" value="TreeGrafter"/>
</dbReference>
<evidence type="ECO:0000256" key="4">
    <source>
        <dbReference type="ARBA" id="ARBA00022917"/>
    </source>
</evidence>
<evidence type="ECO:0000259" key="6">
    <source>
        <dbReference type="Pfam" id="PF00152"/>
    </source>
</evidence>
<dbReference type="Gene3D" id="3.30.930.10">
    <property type="entry name" value="Bira Bifunctional Protein, Domain 2"/>
    <property type="match status" value="1"/>
</dbReference>
<keyword evidence="5" id="KW-0030">Aminoacyl-tRNA synthetase</keyword>
<dbReference type="AlphaFoldDB" id="A0A640SVZ1"/>
<dbReference type="GO" id="GO:0005524">
    <property type="term" value="F:ATP binding"/>
    <property type="evidence" value="ECO:0007669"/>
    <property type="project" value="UniProtKB-KW"/>
</dbReference>
<evidence type="ECO:0000256" key="3">
    <source>
        <dbReference type="ARBA" id="ARBA00022840"/>
    </source>
</evidence>
<reference evidence="7 8" key="1">
    <citation type="submission" date="2019-12" db="EMBL/GenBank/DDBJ databases">
        <title>Whole genome shotgun sequence of Streptomyces hygroscopicus subsp. glebosus NBRC 13786.</title>
        <authorList>
            <person name="Ichikawa N."/>
            <person name="Kimura A."/>
            <person name="Kitahashi Y."/>
            <person name="Komaki H."/>
            <person name="Tamura T."/>
        </authorList>
    </citation>
    <scope>NUCLEOTIDE SEQUENCE [LARGE SCALE GENOMIC DNA]</scope>
    <source>
        <strain evidence="7 8">NBRC 13786</strain>
    </source>
</reference>
<gene>
    <name evidence="7" type="primary">asnS</name>
    <name evidence="7" type="ORF">Sgleb_23030</name>
</gene>
<dbReference type="PANTHER" id="PTHR22594:SF48">
    <property type="entry name" value="ASPARAGINYL-TRNA SYNTHETASE-RELATED PROTEIN (N-TRUNCATION)"/>
    <property type="match status" value="1"/>
</dbReference>
<keyword evidence="2" id="KW-0547">Nucleotide-binding</keyword>
<protein>
    <recommendedName>
        <fullName evidence="6">Aminoacyl-tRNA synthetase class II (D/K/N) domain-containing protein</fullName>
    </recommendedName>
</protein>
<keyword evidence="3" id="KW-0067">ATP-binding</keyword>
<dbReference type="PANTHER" id="PTHR22594">
    <property type="entry name" value="ASPARTYL/LYSYL-TRNA SYNTHETASE"/>
    <property type="match status" value="1"/>
</dbReference>
<accession>A0A640SVZ1</accession>
<organism evidence="7 8">
    <name type="scientific">Streptomyces glebosus</name>
    <dbReference type="NCBI Taxonomy" id="249580"/>
    <lineage>
        <taxon>Bacteria</taxon>
        <taxon>Bacillati</taxon>
        <taxon>Actinomycetota</taxon>
        <taxon>Actinomycetes</taxon>
        <taxon>Kitasatosporales</taxon>
        <taxon>Streptomycetaceae</taxon>
        <taxon>Streptomyces</taxon>
    </lineage>
</organism>
<dbReference type="RefSeq" id="WP_190142078.1">
    <property type="nucleotide sequence ID" value="NZ_BLIO01000001.1"/>
</dbReference>
<dbReference type="SUPFAM" id="SSF55681">
    <property type="entry name" value="Class II aaRS and biotin synthetases"/>
    <property type="match status" value="1"/>
</dbReference>
<comment type="caution">
    <text evidence="7">The sequence shown here is derived from an EMBL/GenBank/DDBJ whole genome shotgun (WGS) entry which is preliminary data.</text>
</comment>
<name>A0A640SVZ1_9ACTN</name>
<evidence type="ECO:0000256" key="5">
    <source>
        <dbReference type="ARBA" id="ARBA00023146"/>
    </source>
</evidence>
<dbReference type="GO" id="GO:0006421">
    <property type="term" value="P:asparaginyl-tRNA aminoacylation"/>
    <property type="evidence" value="ECO:0007669"/>
    <property type="project" value="TreeGrafter"/>
</dbReference>
<evidence type="ECO:0000313" key="8">
    <source>
        <dbReference type="Proteomes" id="UP000430079"/>
    </source>
</evidence>
<evidence type="ECO:0000313" key="7">
    <source>
        <dbReference type="EMBL" id="GFE14256.1"/>
    </source>
</evidence>
<dbReference type="InterPro" id="IPR004364">
    <property type="entry name" value="Aa-tRNA-synt_II"/>
</dbReference>
<sequence length="325" mass="36097">MSFSPAQSYQWTGRVLQALRRSLLDHEFLEILPALLSSQDEPGARHSIAVLGDRARPQVKDECGRVSVEGKWAYHLPVSHSVEKQMALEHADRVYCITPCLRLLMDGEDTSGRHLYTFFQVVVEWRAADAHEVFTVTENILGGLARHLAPILPEEGRAAAERLAGLQSGPYPRISFAEALTLSGREPQEPQNTDLTHDEERILTETFTSPFWIHRYPLGVRDSLYQQGEDGLQETYDLMLPAGHGELATGGLRPKDETEISEQSRLLGGEPNRVYAAWKKRSGIQTAGFGLGLERLVRHCAGADSVLELLMAHDSGPNRRIGAGE</sequence>
<proteinExistence type="predicted"/>
<dbReference type="InterPro" id="IPR045864">
    <property type="entry name" value="aa-tRNA-synth_II/BPL/LPL"/>
</dbReference>
<evidence type="ECO:0000256" key="2">
    <source>
        <dbReference type="ARBA" id="ARBA00022741"/>
    </source>
</evidence>
<dbReference type="Proteomes" id="UP000430079">
    <property type="component" value="Unassembled WGS sequence"/>
</dbReference>
<dbReference type="EMBL" id="BLIO01000001">
    <property type="protein sequence ID" value="GFE14256.1"/>
    <property type="molecule type" value="Genomic_DNA"/>
</dbReference>
<keyword evidence="1" id="KW-0436">Ligase</keyword>
<feature type="domain" description="Aminoacyl-tRNA synthetase class II (D/K/N)" evidence="6">
    <location>
        <begin position="13"/>
        <end position="309"/>
    </location>
</feature>
<keyword evidence="4" id="KW-0648">Protein biosynthesis</keyword>
<keyword evidence="8" id="KW-1185">Reference proteome</keyword>
<dbReference type="Pfam" id="PF00152">
    <property type="entry name" value="tRNA-synt_2"/>
    <property type="match status" value="1"/>
</dbReference>
<evidence type="ECO:0000256" key="1">
    <source>
        <dbReference type="ARBA" id="ARBA00022598"/>
    </source>
</evidence>